<reference evidence="2" key="1">
    <citation type="journal article" date="2022" name="bioRxiv">
        <title>Sequencing and chromosome-scale assembly of the giantPleurodeles waltlgenome.</title>
        <authorList>
            <person name="Brown T."/>
            <person name="Elewa A."/>
            <person name="Iarovenko S."/>
            <person name="Subramanian E."/>
            <person name="Araus A.J."/>
            <person name="Petzold A."/>
            <person name="Susuki M."/>
            <person name="Suzuki K.-i.T."/>
            <person name="Hayashi T."/>
            <person name="Toyoda A."/>
            <person name="Oliveira C."/>
            <person name="Osipova E."/>
            <person name="Leigh N.D."/>
            <person name="Simon A."/>
            <person name="Yun M.H."/>
        </authorList>
    </citation>
    <scope>NUCLEOTIDE SEQUENCE</scope>
    <source>
        <strain evidence="2">20211129_DDA</strain>
        <tissue evidence="2">Liver</tissue>
    </source>
</reference>
<dbReference type="EMBL" id="JANPWB010000010">
    <property type="protein sequence ID" value="KAJ1137663.1"/>
    <property type="molecule type" value="Genomic_DNA"/>
</dbReference>
<dbReference type="AlphaFoldDB" id="A0AAV7QBH4"/>
<comment type="caution">
    <text evidence="2">The sequence shown here is derived from an EMBL/GenBank/DDBJ whole genome shotgun (WGS) entry which is preliminary data.</text>
</comment>
<evidence type="ECO:0000313" key="2">
    <source>
        <dbReference type="EMBL" id="KAJ1137663.1"/>
    </source>
</evidence>
<feature type="compositionally biased region" description="Basic residues" evidence="1">
    <location>
        <begin position="43"/>
        <end position="52"/>
    </location>
</feature>
<sequence length="113" mass="11761">MKSTRRPREPLQAPSRARAYPRGSPATEAGRGGSGGGKMAPARSRKRGRRPLSRAGSDVAAQLRKTGGGRHLSTRAAEEPAAGRGERGPRGATFPYRPNTPIHPGDAAASVSP</sequence>
<keyword evidence="3" id="KW-1185">Reference proteome</keyword>
<accession>A0AAV7QBH4</accession>
<evidence type="ECO:0000256" key="1">
    <source>
        <dbReference type="SAM" id="MobiDB-lite"/>
    </source>
</evidence>
<gene>
    <name evidence="2" type="ORF">NDU88_004061</name>
</gene>
<dbReference type="Proteomes" id="UP001066276">
    <property type="component" value="Chromosome 6"/>
</dbReference>
<protein>
    <submittedName>
        <fullName evidence="2">Uncharacterized protein</fullName>
    </submittedName>
</protein>
<proteinExistence type="predicted"/>
<feature type="region of interest" description="Disordered" evidence="1">
    <location>
        <begin position="1"/>
        <end position="113"/>
    </location>
</feature>
<organism evidence="2 3">
    <name type="scientific">Pleurodeles waltl</name>
    <name type="common">Iberian ribbed newt</name>
    <dbReference type="NCBI Taxonomy" id="8319"/>
    <lineage>
        <taxon>Eukaryota</taxon>
        <taxon>Metazoa</taxon>
        <taxon>Chordata</taxon>
        <taxon>Craniata</taxon>
        <taxon>Vertebrata</taxon>
        <taxon>Euteleostomi</taxon>
        <taxon>Amphibia</taxon>
        <taxon>Batrachia</taxon>
        <taxon>Caudata</taxon>
        <taxon>Salamandroidea</taxon>
        <taxon>Salamandridae</taxon>
        <taxon>Pleurodelinae</taxon>
        <taxon>Pleurodeles</taxon>
    </lineage>
</organism>
<evidence type="ECO:0000313" key="3">
    <source>
        <dbReference type="Proteomes" id="UP001066276"/>
    </source>
</evidence>
<name>A0AAV7QBH4_PLEWA</name>